<proteinExistence type="predicted"/>
<dbReference type="PANTHER" id="PTHR38440:SF1">
    <property type="entry name" value="UPF0398 PROTEIN SPR0331"/>
    <property type="match status" value="1"/>
</dbReference>
<reference evidence="1 2" key="1">
    <citation type="submission" date="2024-04" db="EMBL/GenBank/DDBJ databases">
        <title>Defined microbial consortia suppress multidrug-resistant proinflammatory Enterobacteriaceae via ecological control.</title>
        <authorList>
            <person name="Furuichi M."/>
            <person name="Kawaguchi T."/>
            <person name="Pust M."/>
            <person name="Yasuma K."/>
            <person name="Plichta D."/>
            <person name="Hasegawa N."/>
            <person name="Ohya T."/>
            <person name="Bhattarai S."/>
            <person name="Sasajima S."/>
            <person name="Aoto Y."/>
            <person name="Tuganbaev T."/>
            <person name="Yaginuma M."/>
            <person name="Ueda M."/>
            <person name="Okahashi N."/>
            <person name="Amafuji K."/>
            <person name="Kiridooshi Y."/>
            <person name="Sugita K."/>
            <person name="Strazar M."/>
            <person name="Skelly A."/>
            <person name="Suda W."/>
            <person name="Hattori M."/>
            <person name="Nakamoto N."/>
            <person name="Caballero S."/>
            <person name="Norman J."/>
            <person name="Olle B."/>
            <person name="Tanoue T."/>
            <person name="Arita M."/>
            <person name="Bucci V."/>
            <person name="Atarashi K."/>
            <person name="Xavier R."/>
            <person name="Honda K."/>
        </authorList>
    </citation>
    <scope>NUCLEOTIDE SEQUENCE [LARGE SCALE GENOMIC DNA]</scope>
    <source>
        <strain evidence="2">f13</strain>
    </source>
</reference>
<sequence length="178" mass="21086">MGQKACAVAGHDPKRFKFKYKEDYNLCKKIKREIREQIQKFYDEEGVRRFYIGGSLGVDIWAGEMILRLKEQPGYEEIELIMVLPYPEHGKNWDERSKKRLDFLQKHSAACMTIGERNGWESYERRNRYLVDQADYLLAVYDDAADARLQITQMVEYAKKKGRKIMLIHPDTVDITER</sequence>
<dbReference type="Gene3D" id="3.40.50.450">
    <property type="match status" value="1"/>
</dbReference>
<evidence type="ECO:0000313" key="2">
    <source>
        <dbReference type="Proteomes" id="UP001600894"/>
    </source>
</evidence>
<organism evidence="1 2">
    <name type="scientific">Enterocloster alcoholdehydrogenati</name>
    <dbReference type="NCBI Taxonomy" id="2547410"/>
    <lineage>
        <taxon>Bacteria</taxon>
        <taxon>Bacillati</taxon>
        <taxon>Bacillota</taxon>
        <taxon>Clostridia</taxon>
        <taxon>Lachnospirales</taxon>
        <taxon>Lachnospiraceae</taxon>
        <taxon>Enterocloster</taxon>
    </lineage>
</organism>
<dbReference type="EMBL" id="BAABXL010000001">
    <property type="protein sequence ID" value="GAA6269369.1"/>
    <property type="molecule type" value="Genomic_DNA"/>
</dbReference>
<dbReference type="Pfam" id="PF06908">
    <property type="entry name" value="YpsA"/>
    <property type="match status" value="1"/>
</dbReference>
<evidence type="ECO:0008006" key="3">
    <source>
        <dbReference type="Google" id="ProtNLM"/>
    </source>
</evidence>
<evidence type="ECO:0000313" key="1">
    <source>
        <dbReference type="EMBL" id="GAA6269369.1"/>
    </source>
</evidence>
<dbReference type="SUPFAM" id="SSF102405">
    <property type="entry name" value="MCP/YpsA-like"/>
    <property type="match status" value="1"/>
</dbReference>
<accession>A0ABQ0AZA9</accession>
<keyword evidence="2" id="KW-1185">Reference proteome</keyword>
<gene>
    <name evidence="1" type="ORF">F130042H8_24290</name>
</gene>
<protein>
    <recommendedName>
        <fullName evidence="3">DUF1273 family protein</fullName>
    </recommendedName>
</protein>
<name>A0ABQ0AZA9_9FIRM</name>
<dbReference type="PANTHER" id="PTHR38440">
    <property type="entry name" value="UPF0398 PROTEIN YPSA"/>
    <property type="match status" value="1"/>
</dbReference>
<dbReference type="Proteomes" id="UP001600894">
    <property type="component" value="Unassembled WGS sequence"/>
</dbReference>
<dbReference type="InterPro" id="IPR010697">
    <property type="entry name" value="YspA"/>
</dbReference>
<comment type="caution">
    <text evidence="1">The sequence shown here is derived from an EMBL/GenBank/DDBJ whole genome shotgun (WGS) entry which is preliminary data.</text>
</comment>